<gene>
    <name evidence="4" type="primary">kfoC_3</name>
    <name evidence="4" type="ORF">NCTC11224_03047</name>
</gene>
<dbReference type="Proteomes" id="UP000251853">
    <property type="component" value="Unassembled WGS sequence"/>
</dbReference>
<dbReference type="PANTHER" id="PTHR22916:SF51">
    <property type="entry name" value="GLYCOSYLTRANSFERASE EPSH-RELATED"/>
    <property type="match status" value="1"/>
</dbReference>
<protein>
    <submittedName>
        <fullName evidence="4">ADP-heptose:LPS heptosyltransferase</fullName>
    </submittedName>
</protein>
<dbReference type="InterPro" id="IPR001173">
    <property type="entry name" value="Glyco_trans_2-like"/>
</dbReference>
<dbReference type="AlphaFoldDB" id="A0A2X2UIF9"/>
<evidence type="ECO:0000256" key="2">
    <source>
        <dbReference type="ARBA" id="ARBA00022679"/>
    </source>
</evidence>
<feature type="domain" description="Glycosyltransferase 2-like" evidence="3">
    <location>
        <begin position="8"/>
        <end position="136"/>
    </location>
</feature>
<evidence type="ECO:0000256" key="1">
    <source>
        <dbReference type="ARBA" id="ARBA00022676"/>
    </source>
</evidence>
<dbReference type="PANTHER" id="PTHR22916">
    <property type="entry name" value="GLYCOSYLTRANSFERASE"/>
    <property type="match status" value="1"/>
</dbReference>
<sequence>MNNNVLFSIIVPIYNVEKDIPLCLDSILAQTYDDFEVICINDGSKDDSLNVVKSYEKKDSRVKCYSHENHGVSYTRNKGIELAKGDYIWFIDSDDWIDKDACSILSEEIKKNASDIIVFGGNVFMSKDWHEEDEYLDNAFIYFKQNLNTRKAFYEGKSINALMYETGSYPLIWNKVYKKELIVSNDIKYEESLALGEDEAFLFYIYPLAQTISYIPNKLYHYQRNRPSSATDKIVRQYVKRANQNLRMAQIIEGYWRKLELFPEYTYEYLKRYCSLLYDSAMTIRYDRKTYEEYIKNVNDFLGENFIEYLEYSLSSIDTSQVFEHKEYKVGRKIYYIPNRIHSIKEYYECFGLRKTVKRINRWLKKSICRIIKWEYWKEHSTFCRMIYFYYKYIFKGYSDYKKIKKQVGEKTVLVSCAALGTGDIYQVSLLLKEWIERNEVKDYCFLVVGKNEKKVAESLFPQIYEGHILQIDMSTHERLRKLRTFVGKENIDFYYFCHFDNMSDYLQITWAIQGRHGWNMMDFYRFKGMNLPEDAKLIGPCLADKADEVEILFKKYNLKCGKTVLLAPYATCVDSFPANFWENIVDRLQKKGYTICTNCGKDEIPVVGTQGIFIPYSSIIQFLDKAGAYIGIRSGLSDIISSSKCKKVVFYTEHSMFWPDGVAMDYLSLNDMGLTSGALEFLITQGNSDEIIDEICEAI</sequence>
<dbReference type="GO" id="GO:0016757">
    <property type="term" value="F:glycosyltransferase activity"/>
    <property type="evidence" value="ECO:0007669"/>
    <property type="project" value="UniProtKB-KW"/>
</dbReference>
<keyword evidence="5" id="KW-1185">Reference proteome</keyword>
<dbReference type="Gene3D" id="3.90.550.10">
    <property type="entry name" value="Spore Coat Polysaccharide Biosynthesis Protein SpsA, Chain A"/>
    <property type="match status" value="1"/>
</dbReference>
<keyword evidence="2 4" id="KW-0808">Transferase</keyword>
<evidence type="ECO:0000313" key="5">
    <source>
        <dbReference type="Proteomes" id="UP000251853"/>
    </source>
</evidence>
<dbReference type="CDD" id="cd00761">
    <property type="entry name" value="Glyco_tranf_GTA_type"/>
    <property type="match status" value="1"/>
</dbReference>
<organism evidence="4 5">
    <name type="scientific">Enterocloster clostridioformis</name>
    <dbReference type="NCBI Taxonomy" id="1531"/>
    <lineage>
        <taxon>Bacteria</taxon>
        <taxon>Bacillati</taxon>
        <taxon>Bacillota</taxon>
        <taxon>Clostridia</taxon>
        <taxon>Lachnospirales</taxon>
        <taxon>Lachnospiraceae</taxon>
        <taxon>Enterocloster</taxon>
    </lineage>
</organism>
<dbReference type="RefSeq" id="WP_112482216.1">
    <property type="nucleotide sequence ID" value="NZ_JAIWZC010000001.1"/>
</dbReference>
<reference evidence="4 5" key="1">
    <citation type="submission" date="2018-06" db="EMBL/GenBank/DDBJ databases">
        <authorList>
            <consortium name="Pathogen Informatics"/>
            <person name="Doyle S."/>
        </authorList>
    </citation>
    <scope>NUCLEOTIDE SEQUENCE [LARGE SCALE GENOMIC DNA]</scope>
    <source>
        <strain evidence="4 5">NCTC11224</strain>
    </source>
</reference>
<dbReference type="SUPFAM" id="SSF53448">
    <property type="entry name" value="Nucleotide-diphospho-sugar transferases"/>
    <property type="match status" value="1"/>
</dbReference>
<dbReference type="EMBL" id="UAVW01000009">
    <property type="protein sequence ID" value="SQB11665.1"/>
    <property type="molecule type" value="Genomic_DNA"/>
</dbReference>
<proteinExistence type="predicted"/>
<dbReference type="Pfam" id="PF00535">
    <property type="entry name" value="Glycos_transf_2"/>
    <property type="match status" value="1"/>
</dbReference>
<evidence type="ECO:0000259" key="3">
    <source>
        <dbReference type="Pfam" id="PF00535"/>
    </source>
</evidence>
<evidence type="ECO:0000313" key="4">
    <source>
        <dbReference type="EMBL" id="SQB11665.1"/>
    </source>
</evidence>
<keyword evidence="1" id="KW-0328">Glycosyltransferase</keyword>
<name>A0A2X2UIF9_9FIRM</name>
<accession>A0A2X2UIF9</accession>
<dbReference type="InterPro" id="IPR029044">
    <property type="entry name" value="Nucleotide-diphossugar_trans"/>
</dbReference>